<dbReference type="OrthoDB" id="10332510at2759"/>
<dbReference type="AlphaFoldDB" id="A0A8H3F2P8"/>
<accession>A0A8H3F2P8</accession>
<name>A0A8H3F2P8_9LECA</name>
<evidence type="ECO:0000313" key="2">
    <source>
        <dbReference type="EMBL" id="CAF9916458.1"/>
    </source>
</evidence>
<evidence type="ECO:0000313" key="3">
    <source>
        <dbReference type="Proteomes" id="UP000664203"/>
    </source>
</evidence>
<gene>
    <name evidence="2" type="ORF">ALECFALPRED_010726</name>
</gene>
<protein>
    <recommendedName>
        <fullName evidence="4">SAP domain-containing protein</fullName>
    </recommendedName>
</protein>
<sequence>MNQVEMRAELKRRGLVNYGNSTDLKARLENDDARGVFKGNLANMSDQYLLEGCQILCIPSTGKRQKLIQKIKAYNRYKRAQRDDEEKGLNAGLPTPDDRLGKPTEEKILGTPESRLYMKSYNEYLQDYELRHQTTEHALNLRYWRTLRCSFEKL</sequence>
<proteinExistence type="predicted"/>
<evidence type="ECO:0008006" key="4">
    <source>
        <dbReference type="Google" id="ProtNLM"/>
    </source>
</evidence>
<dbReference type="Proteomes" id="UP000664203">
    <property type="component" value="Unassembled WGS sequence"/>
</dbReference>
<comment type="caution">
    <text evidence="2">The sequence shown here is derived from an EMBL/GenBank/DDBJ whole genome shotgun (WGS) entry which is preliminary data.</text>
</comment>
<feature type="region of interest" description="Disordered" evidence="1">
    <location>
        <begin position="79"/>
        <end position="108"/>
    </location>
</feature>
<keyword evidence="3" id="KW-1185">Reference proteome</keyword>
<organism evidence="2 3">
    <name type="scientific">Alectoria fallacina</name>
    <dbReference type="NCBI Taxonomy" id="1903189"/>
    <lineage>
        <taxon>Eukaryota</taxon>
        <taxon>Fungi</taxon>
        <taxon>Dikarya</taxon>
        <taxon>Ascomycota</taxon>
        <taxon>Pezizomycotina</taxon>
        <taxon>Lecanoromycetes</taxon>
        <taxon>OSLEUM clade</taxon>
        <taxon>Lecanoromycetidae</taxon>
        <taxon>Lecanorales</taxon>
        <taxon>Lecanorineae</taxon>
        <taxon>Parmeliaceae</taxon>
        <taxon>Alectoria</taxon>
    </lineage>
</organism>
<feature type="compositionally biased region" description="Basic and acidic residues" evidence="1">
    <location>
        <begin position="96"/>
        <end position="108"/>
    </location>
</feature>
<reference evidence="2" key="1">
    <citation type="submission" date="2021-03" db="EMBL/GenBank/DDBJ databases">
        <authorList>
            <person name="Tagirdzhanova G."/>
        </authorList>
    </citation>
    <scope>NUCLEOTIDE SEQUENCE</scope>
</reference>
<evidence type="ECO:0000256" key="1">
    <source>
        <dbReference type="SAM" id="MobiDB-lite"/>
    </source>
</evidence>
<dbReference type="EMBL" id="CAJPDR010000091">
    <property type="protein sequence ID" value="CAF9916458.1"/>
    <property type="molecule type" value="Genomic_DNA"/>
</dbReference>